<evidence type="ECO:0000256" key="1">
    <source>
        <dbReference type="ARBA" id="ARBA00022723"/>
    </source>
</evidence>
<feature type="domain" description="RING-type" evidence="5">
    <location>
        <begin position="307"/>
        <end position="355"/>
    </location>
</feature>
<dbReference type="Pfam" id="PF00612">
    <property type="entry name" value="IQ"/>
    <property type="match status" value="1"/>
</dbReference>
<dbReference type="InterPro" id="IPR042862">
    <property type="entry name" value="RNF32"/>
</dbReference>
<reference evidence="6 7" key="1">
    <citation type="journal article" date="2019" name="Genome Biol. Evol.">
        <title>Whole-Genome Sequencing of the Giant Devil Catfish, Bagarius yarrelli.</title>
        <authorList>
            <person name="Jiang W."/>
            <person name="Lv Y."/>
            <person name="Cheng L."/>
            <person name="Yang K."/>
            <person name="Chao B."/>
            <person name="Wang X."/>
            <person name="Li Y."/>
            <person name="Pan X."/>
            <person name="You X."/>
            <person name="Zhang Y."/>
            <person name="Yang J."/>
            <person name="Li J."/>
            <person name="Zhang X."/>
            <person name="Liu S."/>
            <person name="Sun C."/>
            <person name="Yang J."/>
            <person name="Shi Q."/>
        </authorList>
    </citation>
    <scope>NUCLEOTIDE SEQUENCE [LARGE SCALE GENOMIC DNA]</scope>
    <source>
        <strain evidence="6">JWS20170419001</strain>
        <tissue evidence="6">Muscle</tissue>
    </source>
</reference>
<dbReference type="InterPro" id="IPR013083">
    <property type="entry name" value="Znf_RING/FYVE/PHD"/>
</dbReference>
<organism evidence="6 7">
    <name type="scientific">Bagarius yarrelli</name>
    <name type="common">Goonch</name>
    <name type="synonym">Bagrus yarrelli</name>
    <dbReference type="NCBI Taxonomy" id="175774"/>
    <lineage>
        <taxon>Eukaryota</taxon>
        <taxon>Metazoa</taxon>
        <taxon>Chordata</taxon>
        <taxon>Craniata</taxon>
        <taxon>Vertebrata</taxon>
        <taxon>Euteleostomi</taxon>
        <taxon>Actinopterygii</taxon>
        <taxon>Neopterygii</taxon>
        <taxon>Teleostei</taxon>
        <taxon>Ostariophysi</taxon>
        <taxon>Siluriformes</taxon>
        <taxon>Sisoridae</taxon>
        <taxon>Sisorinae</taxon>
        <taxon>Bagarius</taxon>
    </lineage>
</organism>
<dbReference type="PANTHER" id="PTHR14991:SF0">
    <property type="entry name" value="RING FINGER PROTEIN 32"/>
    <property type="match status" value="1"/>
</dbReference>
<evidence type="ECO:0000313" key="6">
    <source>
        <dbReference type="EMBL" id="TSS97569.1"/>
    </source>
</evidence>
<dbReference type="SUPFAM" id="SSF57850">
    <property type="entry name" value="RING/U-box"/>
    <property type="match status" value="1"/>
</dbReference>
<dbReference type="PROSITE" id="PS50089">
    <property type="entry name" value="ZF_RING_2"/>
    <property type="match status" value="1"/>
</dbReference>
<keyword evidence="2 4" id="KW-0863">Zinc-finger</keyword>
<dbReference type="InterPro" id="IPR000048">
    <property type="entry name" value="IQ_motif_EF-hand-BS"/>
</dbReference>
<dbReference type="Proteomes" id="UP000319801">
    <property type="component" value="Unassembled WGS sequence"/>
</dbReference>
<gene>
    <name evidence="6" type="ORF">Baya_12344</name>
</gene>
<dbReference type="GO" id="GO:0008270">
    <property type="term" value="F:zinc ion binding"/>
    <property type="evidence" value="ECO:0007669"/>
    <property type="project" value="UniProtKB-KW"/>
</dbReference>
<keyword evidence="7" id="KW-1185">Reference proteome</keyword>
<dbReference type="PROSITE" id="PS50096">
    <property type="entry name" value="IQ"/>
    <property type="match status" value="1"/>
</dbReference>
<sequence length="372" mass="43038">MFLDDILIYFRNGTKTHQPISEVRVILGGTIVDALVSGERGDLAINNCCGRKRRQAVIAGALQDHIIRNIPHLQHRNISHLVRRTHTRYDDDDDDDDEQEFVLDPPQPPLTLAQKLGLVAAPSSRKRLSTDEWMGMKSRSLLNGDSSQPCSICTEEFRLQPQACLRKFEHFSGRKCCPLCRTEQYETRVIHDGARLYRENCALRIQAWWRGCIARQRYKDLRKVVPPKDPRLRHRFFVEKFQQINESLVQSCHSNIDSFLRDLDRSVAESRDVFHLFELLQGSDEGVQDKEWMKAQEKAFQRDSRDCPICLTPLRSSHSFTPVLLLSCSHLFHQSCLRASEHFCQDGGPTCPVCRRHYVSLPVYNFTHNKNL</sequence>
<dbReference type="SMART" id="SM00015">
    <property type="entry name" value="IQ"/>
    <property type="match status" value="1"/>
</dbReference>
<dbReference type="Pfam" id="PF13445">
    <property type="entry name" value="zf-RING_UBOX"/>
    <property type="match status" value="1"/>
</dbReference>
<evidence type="ECO:0000259" key="5">
    <source>
        <dbReference type="PROSITE" id="PS50089"/>
    </source>
</evidence>
<evidence type="ECO:0000313" key="7">
    <source>
        <dbReference type="Proteomes" id="UP000319801"/>
    </source>
</evidence>
<dbReference type="EMBL" id="VCAZ01000106">
    <property type="protein sequence ID" value="TSS97569.1"/>
    <property type="molecule type" value="Genomic_DNA"/>
</dbReference>
<dbReference type="Gene3D" id="1.20.5.190">
    <property type="match status" value="1"/>
</dbReference>
<dbReference type="SMART" id="SM00184">
    <property type="entry name" value="RING"/>
    <property type="match status" value="2"/>
</dbReference>
<proteinExistence type="predicted"/>
<accession>A0A556V363</accession>
<evidence type="ECO:0000256" key="4">
    <source>
        <dbReference type="PROSITE-ProRule" id="PRU00175"/>
    </source>
</evidence>
<keyword evidence="3" id="KW-0862">Zinc</keyword>
<keyword evidence="1" id="KW-0479">Metal-binding</keyword>
<dbReference type="CDD" id="cd16678">
    <property type="entry name" value="RING-H2_RNF32_rpt2"/>
    <property type="match status" value="1"/>
</dbReference>
<dbReference type="AlphaFoldDB" id="A0A556V363"/>
<dbReference type="InterPro" id="IPR001841">
    <property type="entry name" value="Znf_RING"/>
</dbReference>
<dbReference type="InterPro" id="IPR027370">
    <property type="entry name" value="Znf-RING_euk"/>
</dbReference>
<dbReference type="PANTHER" id="PTHR14991">
    <property type="entry name" value="RING FINGER PROTEIN 32"/>
    <property type="match status" value="1"/>
</dbReference>
<protein>
    <submittedName>
        <fullName evidence="6">RING finger protein 32</fullName>
    </submittedName>
</protein>
<evidence type="ECO:0000256" key="2">
    <source>
        <dbReference type="ARBA" id="ARBA00022771"/>
    </source>
</evidence>
<name>A0A556V363_BAGYA</name>
<dbReference type="Gene3D" id="3.30.40.10">
    <property type="entry name" value="Zinc/RING finger domain, C3HC4 (zinc finger)"/>
    <property type="match status" value="1"/>
</dbReference>
<dbReference type="OrthoDB" id="8062037at2759"/>
<evidence type="ECO:0000256" key="3">
    <source>
        <dbReference type="ARBA" id="ARBA00022833"/>
    </source>
</evidence>
<comment type="caution">
    <text evidence="6">The sequence shown here is derived from an EMBL/GenBank/DDBJ whole genome shotgun (WGS) entry which is preliminary data.</text>
</comment>